<dbReference type="EMBL" id="JALLAZ020001818">
    <property type="protein sequence ID" value="KAL3762769.1"/>
    <property type="molecule type" value="Genomic_DNA"/>
</dbReference>
<reference evidence="2 3" key="1">
    <citation type="submission" date="2024-10" db="EMBL/GenBank/DDBJ databases">
        <title>Updated reference genomes for cyclostephanoid diatoms.</title>
        <authorList>
            <person name="Roberts W.R."/>
            <person name="Alverson A.J."/>
        </authorList>
    </citation>
    <scope>NUCLEOTIDE SEQUENCE [LARGE SCALE GENOMIC DNA]</scope>
    <source>
        <strain evidence="2 3">AJA276-08</strain>
    </source>
</reference>
<organism evidence="2 3">
    <name type="scientific">Stephanodiscus triporus</name>
    <dbReference type="NCBI Taxonomy" id="2934178"/>
    <lineage>
        <taxon>Eukaryota</taxon>
        <taxon>Sar</taxon>
        <taxon>Stramenopiles</taxon>
        <taxon>Ochrophyta</taxon>
        <taxon>Bacillariophyta</taxon>
        <taxon>Coscinodiscophyceae</taxon>
        <taxon>Thalassiosirophycidae</taxon>
        <taxon>Stephanodiscales</taxon>
        <taxon>Stephanodiscaceae</taxon>
        <taxon>Stephanodiscus</taxon>
    </lineage>
</organism>
<sequence length="197" mass="21726">MTTTTTTAADPGRRGCISPSRVAVVIRRQQADPRGRFGLRPPGGGEGAAAIPGRTKSSSSACDERSRVVMRRRQRRPTTEAKKKKKKKDEETEVRHHRGLRDGRASRGSQQVRLRRRGDSREVSVSGRQRRREEGTVGRAEAKVDGRKQEYVYASQRRATKGRKGSSSSSSSSLSSSSSSSSSVAGGCDDWRIRRQR</sequence>
<feature type="compositionally biased region" description="Basic residues" evidence="1">
    <location>
        <begin position="68"/>
        <end position="87"/>
    </location>
</feature>
<feature type="compositionally biased region" description="Basic and acidic residues" evidence="1">
    <location>
        <begin position="88"/>
        <end position="105"/>
    </location>
</feature>
<dbReference type="Proteomes" id="UP001530315">
    <property type="component" value="Unassembled WGS sequence"/>
</dbReference>
<protein>
    <submittedName>
        <fullName evidence="2">Uncharacterized protein</fullName>
    </submittedName>
</protein>
<feature type="compositionally biased region" description="Low complexity" evidence="1">
    <location>
        <begin position="166"/>
        <end position="183"/>
    </location>
</feature>
<feature type="compositionally biased region" description="Basic and acidic residues" evidence="1">
    <location>
        <begin position="131"/>
        <end position="150"/>
    </location>
</feature>
<keyword evidence="3" id="KW-1185">Reference proteome</keyword>
<gene>
    <name evidence="2" type="ORF">ACHAW5_000205</name>
</gene>
<proteinExistence type="predicted"/>
<evidence type="ECO:0000313" key="3">
    <source>
        <dbReference type="Proteomes" id="UP001530315"/>
    </source>
</evidence>
<dbReference type="AlphaFoldDB" id="A0ABD3MFH1"/>
<accession>A0ABD3MFH1</accession>
<evidence type="ECO:0000313" key="2">
    <source>
        <dbReference type="EMBL" id="KAL3762769.1"/>
    </source>
</evidence>
<comment type="caution">
    <text evidence="2">The sequence shown here is derived from an EMBL/GenBank/DDBJ whole genome shotgun (WGS) entry which is preliminary data.</text>
</comment>
<name>A0ABD3MFH1_9STRA</name>
<feature type="region of interest" description="Disordered" evidence="1">
    <location>
        <begin position="1"/>
        <end position="197"/>
    </location>
</feature>
<evidence type="ECO:0000256" key="1">
    <source>
        <dbReference type="SAM" id="MobiDB-lite"/>
    </source>
</evidence>